<dbReference type="InterPro" id="IPR023214">
    <property type="entry name" value="HAD_sf"/>
</dbReference>
<proteinExistence type="inferred from homology"/>
<dbReference type="InterPro" id="IPR023198">
    <property type="entry name" value="PGP-like_dom2"/>
</dbReference>
<evidence type="ECO:0000313" key="5">
    <source>
        <dbReference type="EMBL" id="RSY87456.1"/>
    </source>
</evidence>
<keyword evidence="5" id="KW-0378">Hydrolase</keyword>
<gene>
    <name evidence="5" type="ORF">DAH66_07425</name>
</gene>
<dbReference type="EC" id="3.1.3.18" evidence="4"/>
<dbReference type="InterPro" id="IPR050155">
    <property type="entry name" value="HAD-like_hydrolase_sf"/>
</dbReference>
<dbReference type="Gene3D" id="3.40.50.1000">
    <property type="entry name" value="HAD superfamily/HAD-like"/>
    <property type="match status" value="1"/>
</dbReference>
<dbReference type="Proteomes" id="UP000287746">
    <property type="component" value="Unassembled WGS sequence"/>
</dbReference>
<dbReference type="RefSeq" id="WP_126004076.1">
    <property type="nucleotide sequence ID" value="NZ_QQYZ01000005.1"/>
</dbReference>
<protein>
    <recommendedName>
        <fullName evidence="4">phosphoglycolate phosphatase</fullName>
        <ecNumber evidence="4">3.1.3.18</ecNumber>
    </recommendedName>
</protein>
<dbReference type="SFLD" id="SFLDS00003">
    <property type="entry name" value="Haloacid_Dehalogenase"/>
    <property type="match status" value="1"/>
</dbReference>
<comment type="caution">
    <text evidence="5">The sequence shown here is derived from an EMBL/GenBank/DDBJ whole genome shotgun (WGS) entry which is preliminary data.</text>
</comment>
<reference evidence="5 6" key="1">
    <citation type="submission" date="2018-07" db="EMBL/GenBank/DDBJ databases">
        <title>Genomic and Epidemiologic Investigation of an Indolent Hospital Outbreak.</title>
        <authorList>
            <person name="Johnson R.C."/>
            <person name="Deming C."/>
            <person name="Conlan S."/>
            <person name="Zellmer C.J."/>
            <person name="Michelin A.V."/>
            <person name="Lee-Lin S."/>
            <person name="Thomas P.J."/>
            <person name="Park M."/>
            <person name="Weingarten R.A."/>
            <person name="Less J."/>
            <person name="Dekker J.P."/>
            <person name="Frank K.M."/>
            <person name="Musser K.A."/>
            <person name="Mcquiston J.R."/>
            <person name="Henderson D.K."/>
            <person name="Lau A.F."/>
            <person name="Palmore T.N."/>
            <person name="Segre J.A."/>
        </authorList>
    </citation>
    <scope>NUCLEOTIDE SEQUENCE [LARGE SCALE GENOMIC DNA]</scope>
    <source>
        <strain evidence="5 6">SK-CDC1_0717</strain>
    </source>
</reference>
<evidence type="ECO:0000256" key="1">
    <source>
        <dbReference type="ARBA" id="ARBA00000830"/>
    </source>
</evidence>
<comment type="similarity">
    <text evidence="3">Belongs to the HAD-like hydrolase superfamily. CbbY/CbbZ/Gph/YieH family.</text>
</comment>
<dbReference type="AlphaFoldDB" id="A0A430G5I7"/>
<dbReference type="SFLD" id="SFLDG01129">
    <property type="entry name" value="C1.5:_HAD__Beta-PGM__Phosphata"/>
    <property type="match status" value="1"/>
</dbReference>
<dbReference type="NCBIfam" id="TIGR01549">
    <property type="entry name" value="HAD-SF-IA-v1"/>
    <property type="match status" value="1"/>
</dbReference>
<organism evidence="5 6">
    <name type="scientific">Sphingomonas koreensis</name>
    <dbReference type="NCBI Taxonomy" id="93064"/>
    <lineage>
        <taxon>Bacteria</taxon>
        <taxon>Pseudomonadati</taxon>
        <taxon>Pseudomonadota</taxon>
        <taxon>Alphaproteobacteria</taxon>
        <taxon>Sphingomonadales</taxon>
        <taxon>Sphingomonadaceae</taxon>
        <taxon>Sphingomonas</taxon>
    </lineage>
</organism>
<dbReference type="Gene3D" id="1.10.150.240">
    <property type="entry name" value="Putative phosphatase, domain 2"/>
    <property type="match status" value="1"/>
</dbReference>
<dbReference type="Pfam" id="PF13419">
    <property type="entry name" value="HAD_2"/>
    <property type="match status" value="1"/>
</dbReference>
<dbReference type="InterPro" id="IPR041492">
    <property type="entry name" value="HAD_2"/>
</dbReference>
<dbReference type="InterPro" id="IPR036412">
    <property type="entry name" value="HAD-like_sf"/>
</dbReference>
<dbReference type="EMBL" id="QQYZ01000005">
    <property type="protein sequence ID" value="RSY87456.1"/>
    <property type="molecule type" value="Genomic_DNA"/>
</dbReference>
<accession>A0A430G5I7</accession>
<evidence type="ECO:0000256" key="3">
    <source>
        <dbReference type="ARBA" id="ARBA00006171"/>
    </source>
</evidence>
<dbReference type="SUPFAM" id="SSF56784">
    <property type="entry name" value="HAD-like"/>
    <property type="match status" value="1"/>
</dbReference>
<evidence type="ECO:0000256" key="4">
    <source>
        <dbReference type="ARBA" id="ARBA00013078"/>
    </source>
</evidence>
<dbReference type="GO" id="GO:0005829">
    <property type="term" value="C:cytosol"/>
    <property type="evidence" value="ECO:0007669"/>
    <property type="project" value="TreeGrafter"/>
</dbReference>
<dbReference type="PANTHER" id="PTHR43434:SF1">
    <property type="entry name" value="PHOSPHOGLYCOLATE PHOSPHATASE"/>
    <property type="match status" value="1"/>
</dbReference>
<comment type="catalytic activity">
    <reaction evidence="1">
        <text>2-phosphoglycolate + H2O = glycolate + phosphate</text>
        <dbReference type="Rhea" id="RHEA:14369"/>
        <dbReference type="ChEBI" id="CHEBI:15377"/>
        <dbReference type="ChEBI" id="CHEBI:29805"/>
        <dbReference type="ChEBI" id="CHEBI:43474"/>
        <dbReference type="ChEBI" id="CHEBI:58033"/>
        <dbReference type="EC" id="3.1.3.18"/>
    </reaction>
</comment>
<evidence type="ECO:0000256" key="2">
    <source>
        <dbReference type="ARBA" id="ARBA00004818"/>
    </source>
</evidence>
<sequence>MTNFPFDIVGFDLDGTLFDTSADLAAATNHALALAGRPLLSLDAVKSMLGRGAKHMLEQGLEASGGYDAETMSRVYPELLDYYDANLTRGTVAFPGLMAALDDLDSRSVKVAIVTNKFERFATKLVAQLGLDHRFACVIGGDTMGKGNTKPSAAPIHEMIARCGGGRAAFVGDSIYDIQAAKNAGIPSIAVSFGFLMQPVEELGADAVIDGYDELVPALIQLGGAC</sequence>
<dbReference type="GO" id="GO:0008967">
    <property type="term" value="F:phosphoglycolate phosphatase activity"/>
    <property type="evidence" value="ECO:0007669"/>
    <property type="project" value="UniProtKB-EC"/>
</dbReference>
<evidence type="ECO:0000313" key="6">
    <source>
        <dbReference type="Proteomes" id="UP000287746"/>
    </source>
</evidence>
<dbReference type="GO" id="GO:0006281">
    <property type="term" value="P:DNA repair"/>
    <property type="evidence" value="ECO:0007669"/>
    <property type="project" value="TreeGrafter"/>
</dbReference>
<dbReference type="PANTHER" id="PTHR43434">
    <property type="entry name" value="PHOSPHOGLYCOLATE PHOSPHATASE"/>
    <property type="match status" value="1"/>
</dbReference>
<name>A0A430G5I7_9SPHN</name>
<comment type="pathway">
    <text evidence="2">Organic acid metabolism; glycolate biosynthesis; glycolate from 2-phosphoglycolate: step 1/1.</text>
</comment>
<dbReference type="InterPro" id="IPR006439">
    <property type="entry name" value="HAD-SF_hydro_IA"/>
</dbReference>